<evidence type="ECO:0000313" key="3">
    <source>
        <dbReference type="EMBL" id="KAK6633884.1"/>
    </source>
</evidence>
<dbReference type="PANTHER" id="PTHR11852:SF0">
    <property type="entry name" value="PLATELET-ACTIVATING FACTOR ACETYLHYDROLASE IB SUBUNIT BETA HOMOLOG"/>
    <property type="match status" value="1"/>
</dbReference>
<evidence type="ECO:0000313" key="6">
    <source>
        <dbReference type="Proteomes" id="UP001372834"/>
    </source>
</evidence>
<keyword evidence="5" id="KW-1185">Reference proteome</keyword>
<evidence type="ECO:0000259" key="2">
    <source>
        <dbReference type="Pfam" id="PF13472"/>
    </source>
</evidence>
<feature type="domain" description="SGNH hydrolase-type esterase" evidence="2">
    <location>
        <begin position="39"/>
        <end position="198"/>
    </location>
</feature>
<dbReference type="Proteomes" id="UP001372834">
    <property type="component" value="Unassembled WGS sequence"/>
</dbReference>
<organism evidence="4 6">
    <name type="scientific">Polyplax serrata</name>
    <name type="common">Common mouse louse</name>
    <dbReference type="NCBI Taxonomy" id="468196"/>
    <lineage>
        <taxon>Eukaryota</taxon>
        <taxon>Metazoa</taxon>
        <taxon>Ecdysozoa</taxon>
        <taxon>Arthropoda</taxon>
        <taxon>Hexapoda</taxon>
        <taxon>Insecta</taxon>
        <taxon>Pterygota</taxon>
        <taxon>Neoptera</taxon>
        <taxon>Paraneoptera</taxon>
        <taxon>Psocodea</taxon>
        <taxon>Troctomorpha</taxon>
        <taxon>Phthiraptera</taxon>
        <taxon>Anoplura</taxon>
        <taxon>Polyplacidae</taxon>
        <taxon>Polyplax</taxon>
    </lineage>
</organism>
<dbReference type="Gene3D" id="3.40.50.1110">
    <property type="entry name" value="SGNH hydrolase"/>
    <property type="match status" value="1"/>
</dbReference>
<comment type="caution">
    <text evidence="4">The sequence shown here is derived from an EMBL/GenBank/DDBJ whole genome shotgun (WGS) entry which is preliminary data.</text>
</comment>
<accession>A0AAN8XQB2</accession>
<name>A0AAN8XQB2_POLSC</name>
<evidence type="ECO:0000256" key="1">
    <source>
        <dbReference type="ARBA" id="ARBA00038184"/>
    </source>
</evidence>
<dbReference type="EMBL" id="JAWJWE010000001">
    <property type="protein sequence ID" value="KAK6645204.1"/>
    <property type="molecule type" value="Genomic_DNA"/>
</dbReference>
<sequence>MSSCLNPTPMPDPNGEDRWLNQHKKFIRESQDKESEVIFIGDSLIQYLQLTSVWMKWFVPMHSLNFGIGGECIQHLLWRIQNGEFDFCKPKAIVVLIGTNNHENTAQEIADGILEIAVQIREKQPDSYIVLLELLPRGKYPNPNRERNEKANQIVRCCAKSIPKCEVLNVGKDLVQANGEIDDRDMFDYLHLTAAGYEKVFEPVYELLTQLFAEGEPEPDLDQILQE</sequence>
<protein>
    <recommendedName>
        <fullName evidence="2">SGNH hydrolase-type esterase domain-containing protein</fullName>
    </recommendedName>
</protein>
<reference evidence="4 6" key="1">
    <citation type="submission" date="2023-10" db="EMBL/GenBank/DDBJ databases">
        <title>Genomes of two closely related lineages of the louse Polyplax serrata with different host specificities.</title>
        <authorList>
            <person name="Martinu J."/>
            <person name="Tarabai H."/>
            <person name="Stefka J."/>
            <person name="Hypsa V."/>
        </authorList>
    </citation>
    <scope>NUCLEOTIDE SEQUENCE [LARGE SCALE GENOMIC DNA]</scope>
    <source>
        <strain evidence="3">98ZLc_SE</strain>
        <strain evidence="4">HR10_N</strain>
    </source>
</reference>
<dbReference type="InterPro" id="IPR036514">
    <property type="entry name" value="SGNH_hydro_sf"/>
</dbReference>
<dbReference type="AlphaFoldDB" id="A0AAN8XQB2"/>
<dbReference type="CDD" id="cd01820">
    <property type="entry name" value="PAF_acetylesterase_like"/>
    <property type="match status" value="1"/>
</dbReference>
<dbReference type="Proteomes" id="UP001359485">
    <property type="component" value="Unassembled WGS sequence"/>
</dbReference>
<dbReference type="InterPro" id="IPR013830">
    <property type="entry name" value="SGNH_hydro"/>
</dbReference>
<dbReference type="EMBL" id="JAWJWF010000004">
    <property type="protein sequence ID" value="KAK6633884.1"/>
    <property type="molecule type" value="Genomic_DNA"/>
</dbReference>
<comment type="similarity">
    <text evidence="1">Belongs to the 'GDSL' lipolytic enzyme family. Platelet-activating factor acetylhydrolase IB beta/gamma subunits subfamily.</text>
</comment>
<proteinExistence type="inferred from homology"/>
<evidence type="ECO:0000313" key="4">
    <source>
        <dbReference type="EMBL" id="KAK6645204.1"/>
    </source>
</evidence>
<dbReference type="Pfam" id="PF13472">
    <property type="entry name" value="Lipase_GDSL_2"/>
    <property type="match status" value="1"/>
</dbReference>
<dbReference type="PANTHER" id="PTHR11852">
    <property type="entry name" value="PLATELET-ACTIVATING FACTOR ACETYLHYDROLASE"/>
    <property type="match status" value="1"/>
</dbReference>
<gene>
    <name evidence="4" type="ORF">RUM43_001480</name>
    <name evidence="3" type="ORF">RUM44_004491</name>
</gene>
<evidence type="ECO:0000313" key="5">
    <source>
        <dbReference type="Proteomes" id="UP001359485"/>
    </source>
</evidence>
<dbReference type="SUPFAM" id="SSF52266">
    <property type="entry name" value="SGNH hydrolase"/>
    <property type="match status" value="1"/>
</dbReference>